<dbReference type="InterPro" id="IPR016181">
    <property type="entry name" value="Acyl_CoA_acyltransferase"/>
</dbReference>
<organism evidence="4">
    <name type="scientific">uncultured Pseudonocardia sp</name>
    <dbReference type="NCBI Taxonomy" id="211455"/>
    <lineage>
        <taxon>Bacteria</taxon>
        <taxon>Bacillati</taxon>
        <taxon>Actinomycetota</taxon>
        <taxon>Actinomycetes</taxon>
        <taxon>Pseudonocardiales</taxon>
        <taxon>Pseudonocardiaceae</taxon>
        <taxon>Pseudonocardia</taxon>
        <taxon>environmental samples</taxon>
    </lineage>
</organism>
<dbReference type="InterPro" id="IPR050832">
    <property type="entry name" value="Bact_Acetyltransf"/>
</dbReference>
<keyword evidence="1 4" id="KW-0808">Transferase</keyword>
<gene>
    <name evidence="4" type="ORF">AVDCRST_MAG66-4180</name>
</gene>
<name>A0A6J4QK51_9PSEU</name>
<protein>
    <submittedName>
        <fullName evidence="4">Uncharacterized N-acetyltransferase YedL</fullName>
    </submittedName>
</protein>
<keyword evidence="2" id="KW-0012">Acyltransferase</keyword>
<dbReference type="CDD" id="cd04301">
    <property type="entry name" value="NAT_SF"/>
    <property type="match status" value="1"/>
</dbReference>
<dbReference type="Pfam" id="PF00583">
    <property type="entry name" value="Acetyltransf_1"/>
    <property type="match status" value="1"/>
</dbReference>
<evidence type="ECO:0000256" key="1">
    <source>
        <dbReference type="ARBA" id="ARBA00022679"/>
    </source>
</evidence>
<dbReference type="PROSITE" id="PS51186">
    <property type="entry name" value="GNAT"/>
    <property type="match status" value="1"/>
</dbReference>
<evidence type="ECO:0000259" key="3">
    <source>
        <dbReference type="PROSITE" id="PS51186"/>
    </source>
</evidence>
<dbReference type="GO" id="GO:0016747">
    <property type="term" value="F:acyltransferase activity, transferring groups other than amino-acyl groups"/>
    <property type="evidence" value="ECO:0007669"/>
    <property type="project" value="InterPro"/>
</dbReference>
<dbReference type="InterPro" id="IPR000182">
    <property type="entry name" value="GNAT_dom"/>
</dbReference>
<feature type="domain" description="N-acetyltransferase" evidence="3">
    <location>
        <begin position="13"/>
        <end position="162"/>
    </location>
</feature>
<accession>A0A6J4QK51</accession>
<dbReference type="SUPFAM" id="SSF55729">
    <property type="entry name" value="Acyl-CoA N-acyltransferases (Nat)"/>
    <property type="match status" value="1"/>
</dbReference>
<reference evidence="4" key="1">
    <citation type="submission" date="2020-02" db="EMBL/GenBank/DDBJ databases">
        <authorList>
            <person name="Meier V. D."/>
        </authorList>
    </citation>
    <scope>NUCLEOTIDE SEQUENCE</scope>
    <source>
        <strain evidence="4">AVDCRST_MAG66</strain>
    </source>
</reference>
<sequence length="167" mass="17779">MEEPPAQGPPLEILVDELSGPGIAALLAEHLRDMRATTPPESVHALDLDGLRRPEVTVWSARCGAEVVGCAALAELGDGHGEVKSMRTTAAHRGRGVASALLRDLLAEADRRGLRRLSLETGTQGFFAPARALYVRFGFVPCPPFAGYTDDPNSAYFTRALTGDRAG</sequence>
<evidence type="ECO:0000313" key="4">
    <source>
        <dbReference type="EMBL" id="CAA9442978.1"/>
    </source>
</evidence>
<dbReference type="PANTHER" id="PTHR43877">
    <property type="entry name" value="AMINOALKYLPHOSPHONATE N-ACETYLTRANSFERASE-RELATED-RELATED"/>
    <property type="match status" value="1"/>
</dbReference>
<dbReference type="PANTHER" id="PTHR43877:SF5">
    <property type="entry name" value="BLL8307 PROTEIN"/>
    <property type="match status" value="1"/>
</dbReference>
<dbReference type="EMBL" id="CADCUS010000566">
    <property type="protein sequence ID" value="CAA9442978.1"/>
    <property type="molecule type" value="Genomic_DNA"/>
</dbReference>
<proteinExistence type="predicted"/>
<evidence type="ECO:0000256" key="2">
    <source>
        <dbReference type="ARBA" id="ARBA00023315"/>
    </source>
</evidence>
<dbReference type="AlphaFoldDB" id="A0A6J4QK51"/>
<dbReference type="Gene3D" id="3.40.630.30">
    <property type="match status" value="1"/>
</dbReference>